<dbReference type="SUPFAM" id="SSF81660">
    <property type="entry name" value="Metal cation-transporting ATPase, ATP-binding domain N"/>
    <property type="match status" value="1"/>
</dbReference>
<keyword evidence="11 14" id="KW-0472">Membrane</keyword>
<gene>
    <name evidence="17" type="ORF">ONB1V03_LOCUS4000</name>
</gene>
<dbReference type="InterPro" id="IPR004014">
    <property type="entry name" value="ATPase_P-typ_cation-transptr_N"/>
</dbReference>
<dbReference type="Pfam" id="PF13246">
    <property type="entry name" value="Cation_ATPase"/>
    <property type="match status" value="1"/>
</dbReference>
<dbReference type="Gene3D" id="2.70.150.10">
    <property type="entry name" value="Calcium-transporting ATPase, cytoplasmic transduction domain A"/>
    <property type="match status" value="1"/>
</dbReference>
<dbReference type="GO" id="GO:0016020">
    <property type="term" value="C:membrane"/>
    <property type="evidence" value="ECO:0007669"/>
    <property type="project" value="UniProtKB-SubCell"/>
</dbReference>
<dbReference type="GO" id="GO:0046872">
    <property type="term" value="F:metal ion binding"/>
    <property type="evidence" value="ECO:0007669"/>
    <property type="project" value="UniProtKB-KW"/>
</dbReference>
<keyword evidence="10 14" id="KW-1133">Transmembrane helix</keyword>
<dbReference type="SFLD" id="SFLDG00002">
    <property type="entry name" value="C1.7:_P-type_atpase_like"/>
    <property type="match status" value="1"/>
</dbReference>
<sequence length="1183" mass="133908">MNCRYSKLTAVLTTDSSLDTIDPDFYEPNEDNLMSDQTVVANDCDQNEKLLQTNYYNQSNNYFGTQHQTDENNKSKRVGPPPIRHGVDYVNPEEEDQMSKESLEVPSNNTNASQCLVRPKSDGIFELTNTLTFFENKKVRYIWDSEKKEFFKVRGLDSDIYCSYFYQQKGLTIEEQNSRRILYGENAIVVEVMTILQILIQEVLEPFYIFQIFSLLVWLLDEYYYYAGCIIVMSSLSLTTSVIQTRRNQKQLRDTVEGVDTVNVCRGNEVYEEIESSKLVPGDVIEVPAYGCIMQCDAVVITGNVIVNESMLTGESVPVTKTPLPNTTIDEKYDTKEHAKHTLFCGTKVIQTRYYNNAKVKAIIIRTAYQTAKGELVRSIMFPKPVDFKLNRHIHQFIGCLAALAFIGFIYTVVLKVQRGNPWHKILLKALDLITIVIPPALPAAMTIGVVFAQSRLRRSNIFCISPRSINISGCINCVCFDKTGTLTEDDLNFAEVVPVNTDKNKFESAVDVLTELEFGPLLVCLASCHSLTIIDDNIIGDALDQKMFDATEWQLEEPHVSDTTKYDLLAPTVVKPKNKNVGPEVGILRQFPFSSSLQRMSVITRLSNGTEFEVYAKGAPETISVLCDPNSLPDDFTDTLMEYTEKGFRVLALAYRPLPAMTYPKMQRASREDLEKNLQFLGLLIMGNMLKPETTPIIETLLSANIRTVMITGDNMLTALSVARECNMIQPYHKVVLLEPDPLTYDEDIPSLIWKFANPVTKRRHSIVNFKLIDGQEKDRLHVAVTGKTFKILRDYYPDLLNKVAIRGTVFSRMAPEQKQQLVELLQNLGYIVGMCGDGANDMASLKQAHAGVSLSEAEASVASPFTSKTPNISCIPILIREGRASIVTSFGILKYMALYSLTQFFSVIILYTFYSNLTDKEFLYEDLFLITLFVTLFGRTEAFDQLNRKPPPSSLIGITPLFSIALQILLVAFIQVIAIVIVWQQYWYRPHVTSDPEDLQSHDNYAVFASSVFQYITLSVVFSKGAPYRRPLYSNRIAEFFELEVKTIPINFRLLMVLLAIAHFILAFFAESFIVDYLVFKKLRKWFPSLVPSESLYKKIDNETKLSTRWLPNPLASYAKPHRRNGSTVSSSTNHTPNDIISKSSPPESGVWTQSQASSVSPIMRDNDVLRSDTHRKPPII</sequence>
<keyword evidence="4 14" id="KW-0812">Transmembrane</keyword>
<accession>A0A7R9QF03</accession>
<feature type="transmembrane region" description="Helical" evidence="14">
    <location>
        <begin position="1056"/>
        <end position="1082"/>
    </location>
</feature>
<evidence type="ECO:0000256" key="3">
    <source>
        <dbReference type="ARBA" id="ARBA00022553"/>
    </source>
</evidence>
<dbReference type="SUPFAM" id="SSF56784">
    <property type="entry name" value="HAD-like"/>
    <property type="match status" value="1"/>
</dbReference>
<evidence type="ECO:0000256" key="8">
    <source>
        <dbReference type="ARBA" id="ARBA00022842"/>
    </source>
</evidence>
<dbReference type="GO" id="GO:0019829">
    <property type="term" value="F:ATPase-coupled monoatomic cation transmembrane transporter activity"/>
    <property type="evidence" value="ECO:0007669"/>
    <property type="project" value="InterPro"/>
</dbReference>
<dbReference type="FunFam" id="1.20.1110.10:FF:000023">
    <property type="entry name" value="Cation-transporting ATPase"/>
    <property type="match status" value="1"/>
</dbReference>
<dbReference type="PRINTS" id="PR00119">
    <property type="entry name" value="CATATPASE"/>
</dbReference>
<keyword evidence="18" id="KW-1185">Reference proteome</keyword>
<feature type="compositionally biased region" description="Basic and acidic residues" evidence="13">
    <location>
        <begin position="1167"/>
        <end position="1183"/>
    </location>
</feature>
<dbReference type="AlphaFoldDB" id="A0A7R9QF03"/>
<dbReference type="EMBL" id="OC916104">
    <property type="protein sequence ID" value="CAD7643174.1"/>
    <property type="molecule type" value="Genomic_DNA"/>
</dbReference>
<evidence type="ECO:0000259" key="16">
    <source>
        <dbReference type="Pfam" id="PF00690"/>
    </source>
</evidence>
<evidence type="ECO:0000256" key="12">
    <source>
        <dbReference type="ARBA" id="ARBA00049360"/>
    </source>
</evidence>
<evidence type="ECO:0008006" key="19">
    <source>
        <dbReference type="Google" id="ProtNLM"/>
    </source>
</evidence>
<evidence type="ECO:0000313" key="18">
    <source>
        <dbReference type="Proteomes" id="UP000728032"/>
    </source>
</evidence>
<dbReference type="Pfam" id="PF00122">
    <property type="entry name" value="E1-E2_ATPase"/>
    <property type="match status" value="1"/>
</dbReference>
<dbReference type="SFLD" id="SFLDF00027">
    <property type="entry name" value="p-type_atpase"/>
    <property type="match status" value="1"/>
</dbReference>
<dbReference type="InterPro" id="IPR018303">
    <property type="entry name" value="ATPase_P-typ_P_site"/>
</dbReference>
<dbReference type="InterPro" id="IPR023299">
    <property type="entry name" value="ATPase_P-typ_cyto_dom_N"/>
</dbReference>
<dbReference type="PROSITE" id="PS00154">
    <property type="entry name" value="ATPASE_E1_E2"/>
    <property type="match status" value="1"/>
</dbReference>
<dbReference type="PANTHER" id="PTHR45630:SF8">
    <property type="entry name" value="CATION-TRANSPORTING ATPASE"/>
    <property type="match status" value="1"/>
</dbReference>
<evidence type="ECO:0000256" key="10">
    <source>
        <dbReference type="ARBA" id="ARBA00022989"/>
    </source>
</evidence>
<feature type="domain" description="Cation-transporting P-type ATPase N-terminal" evidence="16">
    <location>
        <begin position="168"/>
        <end position="218"/>
    </location>
</feature>
<feature type="transmembrane region" description="Helical" evidence="14">
    <location>
        <begin position="223"/>
        <end position="243"/>
    </location>
</feature>
<dbReference type="InterPro" id="IPR023214">
    <property type="entry name" value="HAD_sf"/>
</dbReference>
<feature type="region of interest" description="Disordered" evidence="13">
    <location>
        <begin position="60"/>
        <end position="87"/>
    </location>
</feature>
<evidence type="ECO:0000256" key="9">
    <source>
        <dbReference type="ARBA" id="ARBA00022967"/>
    </source>
</evidence>
<keyword evidence="7" id="KW-0067">ATP-binding</keyword>
<dbReference type="InterPro" id="IPR047821">
    <property type="entry name" value="P5B-type_ATPase"/>
</dbReference>
<feature type="domain" description="P-type ATPase A" evidence="15">
    <location>
        <begin position="261"/>
        <end position="380"/>
    </location>
</feature>
<dbReference type="GO" id="GO:0015203">
    <property type="term" value="F:polyamine transmembrane transporter activity"/>
    <property type="evidence" value="ECO:0007669"/>
    <property type="project" value="TreeGrafter"/>
</dbReference>
<dbReference type="InterPro" id="IPR044492">
    <property type="entry name" value="P_typ_ATPase_HD_dom"/>
</dbReference>
<organism evidence="17">
    <name type="scientific">Oppiella nova</name>
    <dbReference type="NCBI Taxonomy" id="334625"/>
    <lineage>
        <taxon>Eukaryota</taxon>
        <taxon>Metazoa</taxon>
        <taxon>Ecdysozoa</taxon>
        <taxon>Arthropoda</taxon>
        <taxon>Chelicerata</taxon>
        <taxon>Arachnida</taxon>
        <taxon>Acari</taxon>
        <taxon>Acariformes</taxon>
        <taxon>Sarcoptiformes</taxon>
        <taxon>Oribatida</taxon>
        <taxon>Brachypylina</taxon>
        <taxon>Oppioidea</taxon>
        <taxon>Oppiidae</taxon>
        <taxon>Oppiella</taxon>
    </lineage>
</organism>
<dbReference type="CDD" id="cd07542">
    <property type="entry name" value="P-type_ATPase_cation"/>
    <property type="match status" value="1"/>
</dbReference>
<keyword evidence="8" id="KW-0460">Magnesium</keyword>
<feature type="transmembrane region" description="Helical" evidence="14">
    <location>
        <begin position="894"/>
        <end position="916"/>
    </location>
</feature>
<dbReference type="Gene3D" id="3.40.50.1000">
    <property type="entry name" value="HAD superfamily/HAD-like"/>
    <property type="match status" value="1"/>
</dbReference>
<dbReference type="GO" id="GO:0006874">
    <property type="term" value="P:intracellular calcium ion homeostasis"/>
    <property type="evidence" value="ECO:0007669"/>
    <property type="project" value="TreeGrafter"/>
</dbReference>
<reference evidence="17" key="1">
    <citation type="submission" date="2020-11" db="EMBL/GenBank/DDBJ databases">
        <authorList>
            <person name="Tran Van P."/>
        </authorList>
    </citation>
    <scope>NUCLEOTIDE SEQUENCE</scope>
</reference>
<feature type="transmembrane region" description="Helical" evidence="14">
    <location>
        <begin position="394"/>
        <end position="413"/>
    </location>
</feature>
<dbReference type="FunFam" id="3.40.50.1000:FF:000068">
    <property type="entry name" value="Cation-transporting ATPase"/>
    <property type="match status" value="1"/>
</dbReference>
<dbReference type="NCBIfam" id="TIGR01494">
    <property type="entry name" value="ATPase_P-type"/>
    <property type="match status" value="2"/>
</dbReference>
<comment type="subcellular location">
    <subcellularLocation>
        <location evidence="1">Membrane</location>
        <topology evidence="1">Multi-pass membrane protein</topology>
    </subcellularLocation>
</comment>
<evidence type="ECO:0000259" key="15">
    <source>
        <dbReference type="Pfam" id="PF00122"/>
    </source>
</evidence>
<evidence type="ECO:0000256" key="1">
    <source>
        <dbReference type="ARBA" id="ARBA00004141"/>
    </source>
</evidence>
<dbReference type="PROSITE" id="PS01229">
    <property type="entry name" value="COF_2"/>
    <property type="match status" value="1"/>
</dbReference>
<dbReference type="InterPro" id="IPR059000">
    <property type="entry name" value="ATPase_P-type_domA"/>
</dbReference>
<dbReference type="InterPro" id="IPR006544">
    <property type="entry name" value="P-type_TPase_V"/>
</dbReference>
<feature type="transmembrane region" description="Helical" evidence="14">
    <location>
        <begin position="957"/>
        <end position="986"/>
    </location>
</feature>
<evidence type="ECO:0000256" key="13">
    <source>
        <dbReference type="SAM" id="MobiDB-lite"/>
    </source>
</evidence>
<dbReference type="InterPro" id="IPR023298">
    <property type="entry name" value="ATPase_P-typ_TM_dom_sf"/>
</dbReference>
<dbReference type="Gene3D" id="3.40.1110.10">
    <property type="entry name" value="Calcium-transporting ATPase, cytoplasmic domain N"/>
    <property type="match status" value="1"/>
</dbReference>
<dbReference type="EMBL" id="CAJPVJ010001279">
    <property type="protein sequence ID" value="CAG2164446.1"/>
    <property type="molecule type" value="Genomic_DNA"/>
</dbReference>
<evidence type="ECO:0000256" key="14">
    <source>
        <dbReference type="SAM" id="Phobius"/>
    </source>
</evidence>
<dbReference type="SFLD" id="SFLDS00003">
    <property type="entry name" value="Haloacid_Dehalogenase"/>
    <property type="match status" value="1"/>
</dbReference>
<keyword evidence="9" id="KW-1278">Translocase</keyword>
<evidence type="ECO:0000313" key="17">
    <source>
        <dbReference type="EMBL" id="CAD7643174.1"/>
    </source>
</evidence>
<evidence type="ECO:0000256" key="4">
    <source>
        <dbReference type="ARBA" id="ARBA00022692"/>
    </source>
</evidence>
<keyword evidence="3" id="KW-0597">Phosphoprotein</keyword>
<dbReference type="Proteomes" id="UP000728032">
    <property type="component" value="Unassembled WGS sequence"/>
</dbReference>
<dbReference type="SUPFAM" id="SSF81653">
    <property type="entry name" value="Calcium ATPase, transduction domain A"/>
    <property type="match status" value="1"/>
</dbReference>
<dbReference type="InterPro" id="IPR008250">
    <property type="entry name" value="ATPase_P-typ_transduc_dom_A_sf"/>
</dbReference>
<dbReference type="PANTHER" id="PTHR45630">
    <property type="entry name" value="CATION-TRANSPORTING ATPASE-RELATED"/>
    <property type="match status" value="1"/>
</dbReference>
<feature type="region of interest" description="Disordered" evidence="13">
    <location>
        <begin position="1119"/>
        <end position="1183"/>
    </location>
</feature>
<evidence type="ECO:0000256" key="2">
    <source>
        <dbReference type="ARBA" id="ARBA00006000"/>
    </source>
</evidence>
<feature type="transmembrane region" description="Helical" evidence="14">
    <location>
        <begin position="433"/>
        <end position="453"/>
    </location>
</feature>
<dbReference type="Gene3D" id="1.20.1110.10">
    <property type="entry name" value="Calcium-transporting ATPase, transmembrane domain"/>
    <property type="match status" value="1"/>
</dbReference>
<dbReference type="InterPro" id="IPR001757">
    <property type="entry name" value="P_typ_ATPase"/>
</dbReference>
<proteinExistence type="inferred from homology"/>
<dbReference type="SUPFAM" id="SSF81665">
    <property type="entry name" value="Calcium ATPase, transmembrane domain M"/>
    <property type="match status" value="1"/>
</dbReference>
<keyword evidence="6" id="KW-0547">Nucleotide-binding</keyword>
<evidence type="ECO:0000256" key="5">
    <source>
        <dbReference type="ARBA" id="ARBA00022723"/>
    </source>
</evidence>
<comment type="similarity">
    <text evidence="2">Belongs to the cation transport ATPase (P-type) (TC 3.A.3) family. Type V subfamily.</text>
</comment>
<evidence type="ECO:0000256" key="6">
    <source>
        <dbReference type="ARBA" id="ARBA00022741"/>
    </source>
</evidence>
<keyword evidence="5" id="KW-0479">Metal-binding</keyword>
<dbReference type="NCBIfam" id="TIGR01657">
    <property type="entry name" value="P-ATPase-V"/>
    <property type="match status" value="1"/>
</dbReference>
<protein>
    <recommendedName>
        <fullName evidence="19">Cation-transporting ATPase</fullName>
    </recommendedName>
</protein>
<dbReference type="GO" id="GO:0015662">
    <property type="term" value="F:P-type ion transporter activity"/>
    <property type="evidence" value="ECO:0007669"/>
    <property type="project" value="InterPro"/>
</dbReference>
<feature type="compositionally biased region" description="Polar residues" evidence="13">
    <location>
        <begin position="1128"/>
        <end position="1163"/>
    </location>
</feature>
<evidence type="ECO:0000256" key="7">
    <source>
        <dbReference type="ARBA" id="ARBA00022840"/>
    </source>
</evidence>
<dbReference type="InterPro" id="IPR036412">
    <property type="entry name" value="HAD-like_sf"/>
</dbReference>
<feature type="transmembrane region" description="Helical" evidence="14">
    <location>
        <begin position="181"/>
        <end position="200"/>
    </location>
</feature>
<dbReference type="GO" id="GO:0005524">
    <property type="term" value="F:ATP binding"/>
    <property type="evidence" value="ECO:0007669"/>
    <property type="project" value="UniProtKB-KW"/>
</dbReference>
<evidence type="ECO:0000256" key="11">
    <source>
        <dbReference type="ARBA" id="ARBA00023136"/>
    </source>
</evidence>
<name>A0A7R9QF03_9ACAR</name>
<comment type="catalytic activity">
    <reaction evidence="12">
        <text>ATP + H2O = ADP + phosphate + H(+)</text>
        <dbReference type="Rhea" id="RHEA:13065"/>
        <dbReference type="ChEBI" id="CHEBI:15377"/>
        <dbReference type="ChEBI" id="CHEBI:15378"/>
        <dbReference type="ChEBI" id="CHEBI:30616"/>
        <dbReference type="ChEBI" id="CHEBI:43474"/>
        <dbReference type="ChEBI" id="CHEBI:456216"/>
    </reaction>
</comment>
<dbReference type="OrthoDB" id="48943at2759"/>
<dbReference type="GO" id="GO:0016887">
    <property type="term" value="F:ATP hydrolysis activity"/>
    <property type="evidence" value="ECO:0007669"/>
    <property type="project" value="InterPro"/>
</dbReference>
<dbReference type="Pfam" id="PF00690">
    <property type="entry name" value="Cation_ATPase_N"/>
    <property type="match status" value="1"/>
</dbReference>